<keyword evidence="1 2" id="KW-0238">DNA-binding</keyword>
<protein>
    <submittedName>
        <fullName evidence="4">AcrR family transcriptional regulator</fullName>
    </submittedName>
</protein>
<evidence type="ECO:0000256" key="1">
    <source>
        <dbReference type="ARBA" id="ARBA00023125"/>
    </source>
</evidence>
<evidence type="ECO:0000313" key="5">
    <source>
        <dbReference type="Proteomes" id="UP000809290"/>
    </source>
</evidence>
<evidence type="ECO:0000256" key="2">
    <source>
        <dbReference type="PROSITE-ProRule" id="PRU00335"/>
    </source>
</evidence>
<dbReference type="EMBL" id="JAFBCP010000001">
    <property type="protein sequence ID" value="MBM7816534.1"/>
    <property type="molecule type" value="Genomic_DNA"/>
</dbReference>
<dbReference type="Pfam" id="PF00440">
    <property type="entry name" value="TetR_N"/>
    <property type="match status" value="1"/>
</dbReference>
<sequence>MAEQRSKRRIDAVRNRARLIDAAGFLFRDHENATMPEIAKRAELSVATAYRFFPSLDDLRTEYLRLVIVELAEYSQSCSSVGKDLFADVLGEWLRMQSTYGDAIIRLRSREGYLSRLHAGDPVITTVRSAWERPISHLLDALKLNSIDLEDALYLHNIMFDPRELRDLRMQRKWSNQEIATRLSHSYCALLRSWTSND</sequence>
<gene>
    <name evidence="4" type="ORF">JOE56_001228</name>
</gene>
<dbReference type="InterPro" id="IPR050109">
    <property type="entry name" value="HTH-type_TetR-like_transc_reg"/>
</dbReference>
<evidence type="ECO:0000259" key="3">
    <source>
        <dbReference type="PROSITE" id="PS50977"/>
    </source>
</evidence>
<dbReference type="PANTHER" id="PTHR30055">
    <property type="entry name" value="HTH-TYPE TRANSCRIPTIONAL REGULATOR RUTR"/>
    <property type="match status" value="1"/>
</dbReference>
<dbReference type="PANTHER" id="PTHR30055:SF209">
    <property type="entry name" value="POSSIBLE TRANSCRIPTIONAL REGULATORY PROTEIN (PROBABLY TETR-FAMILY)"/>
    <property type="match status" value="1"/>
</dbReference>
<accession>A0ABS2SJT4</accession>
<dbReference type="RefSeq" id="WP_204515291.1">
    <property type="nucleotide sequence ID" value="NZ_JAFBCP010000001.1"/>
</dbReference>
<dbReference type="SUPFAM" id="SSF46689">
    <property type="entry name" value="Homeodomain-like"/>
    <property type="match status" value="1"/>
</dbReference>
<name>A0ABS2SJT4_9MICO</name>
<evidence type="ECO:0000313" key="4">
    <source>
        <dbReference type="EMBL" id="MBM7816534.1"/>
    </source>
</evidence>
<proteinExistence type="predicted"/>
<feature type="domain" description="HTH tetR-type" evidence="3">
    <location>
        <begin position="13"/>
        <end position="71"/>
    </location>
</feature>
<organism evidence="4 5">
    <name type="scientific">Brevibacterium paucivorans</name>
    <dbReference type="NCBI Taxonomy" id="170994"/>
    <lineage>
        <taxon>Bacteria</taxon>
        <taxon>Bacillati</taxon>
        <taxon>Actinomycetota</taxon>
        <taxon>Actinomycetes</taxon>
        <taxon>Micrococcales</taxon>
        <taxon>Brevibacteriaceae</taxon>
        <taxon>Brevibacterium</taxon>
    </lineage>
</organism>
<keyword evidence="5" id="KW-1185">Reference proteome</keyword>
<dbReference type="Gene3D" id="1.10.357.10">
    <property type="entry name" value="Tetracycline Repressor, domain 2"/>
    <property type="match status" value="1"/>
</dbReference>
<reference evidence="4 5" key="1">
    <citation type="submission" date="2021-01" db="EMBL/GenBank/DDBJ databases">
        <title>Sequencing the genomes of 1000 actinobacteria strains.</title>
        <authorList>
            <person name="Klenk H.-P."/>
        </authorList>
    </citation>
    <scope>NUCLEOTIDE SEQUENCE [LARGE SCALE GENOMIC DNA]</scope>
    <source>
        <strain evidence="4 5">DSM 13657</strain>
    </source>
</reference>
<dbReference type="InterPro" id="IPR009057">
    <property type="entry name" value="Homeodomain-like_sf"/>
</dbReference>
<comment type="caution">
    <text evidence="4">The sequence shown here is derived from an EMBL/GenBank/DDBJ whole genome shotgun (WGS) entry which is preliminary data.</text>
</comment>
<dbReference type="Proteomes" id="UP000809290">
    <property type="component" value="Unassembled WGS sequence"/>
</dbReference>
<dbReference type="InterPro" id="IPR001647">
    <property type="entry name" value="HTH_TetR"/>
</dbReference>
<dbReference type="PROSITE" id="PS50977">
    <property type="entry name" value="HTH_TETR_2"/>
    <property type="match status" value="1"/>
</dbReference>
<feature type="DNA-binding region" description="H-T-H motif" evidence="2">
    <location>
        <begin position="34"/>
        <end position="53"/>
    </location>
</feature>